<protein>
    <submittedName>
        <fullName evidence="5">Iron-containing alcohol dehydrogenase</fullName>
    </submittedName>
</protein>
<dbReference type="AlphaFoldDB" id="A0A831SRY9"/>
<organism evidence="5">
    <name type="scientific">Prosthecochloris aestuarii</name>
    <dbReference type="NCBI Taxonomy" id="1102"/>
    <lineage>
        <taxon>Bacteria</taxon>
        <taxon>Pseudomonadati</taxon>
        <taxon>Chlorobiota</taxon>
        <taxon>Chlorobiia</taxon>
        <taxon>Chlorobiales</taxon>
        <taxon>Chlorobiaceae</taxon>
        <taxon>Prosthecochloris</taxon>
    </lineage>
</organism>
<reference evidence="5" key="1">
    <citation type="journal article" date="2020" name="mSystems">
        <title>Genome- and Community-Level Interaction Insights into Carbon Utilization and Element Cycling Functions of Hydrothermarchaeota in Hydrothermal Sediment.</title>
        <authorList>
            <person name="Zhou Z."/>
            <person name="Liu Y."/>
            <person name="Xu W."/>
            <person name="Pan J."/>
            <person name="Luo Z.H."/>
            <person name="Li M."/>
        </authorList>
    </citation>
    <scope>NUCLEOTIDE SEQUENCE [LARGE SCALE GENOMIC DNA]</scope>
    <source>
        <strain evidence="5">SpSt-1181</strain>
    </source>
</reference>
<dbReference type="Pfam" id="PF00465">
    <property type="entry name" value="Fe-ADH"/>
    <property type="match status" value="1"/>
</dbReference>
<dbReference type="InterPro" id="IPR039697">
    <property type="entry name" value="Alcohol_dehydrogenase_Fe"/>
</dbReference>
<dbReference type="PANTHER" id="PTHR11496">
    <property type="entry name" value="ALCOHOL DEHYDROGENASE"/>
    <property type="match status" value="1"/>
</dbReference>
<evidence type="ECO:0000256" key="1">
    <source>
        <dbReference type="ARBA" id="ARBA00007358"/>
    </source>
</evidence>
<feature type="domain" description="Alcohol dehydrogenase iron-type/glycerol dehydrogenase GldA" evidence="3">
    <location>
        <begin position="13"/>
        <end position="183"/>
    </location>
</feature>
<dbReference type="Pfam" id="PF25137">
    <property type="entry name" value="ADH_Fe_C"/>
    <property type="match status" value="1"/>
</dbReference>
<dbReference type="SUPFAM" id="SSF56796">
    <property type="entry name" value="Dehydroquinate synthase-like"/>
    <property type="match status" value="1"/>
</dbReference>
<dbReference type="Proteomes" id="UP000886335">
    <property type="component" value="Unassembled WGS sequence"/>
</dbReference>
<sequence>MTNTDFSVFHQPHIIFGAGRRSELPAIAARYGRHVLVITGSSALRQSGVLGSLLGQFRSHGLQYAHMTVCSEPHPDLVDRAVSCYEDLEIDVVVAIGGGSVLDAGKAVSAMLLKKEPVEQYIEGLPSFRPHDGCKVPFIAVPTTSGTGSEATDNAVISRVGKGGYKRSLRHPSFVPDIALIDPELMLSLPAGITVASGMDACTQLIEAYVSPSASPYTDALAWSGLEHVNRSFIASCTDEAKTIGVRADMAYAALLSGIALVNAGLGVVHGFASSLGGYIDIPHGMLCAVLLAAATRQNILRLREQGGEAALEKYARIGRLFSARDTAGRDEACDSLVEILENWQERLTVPRLSDYGLQDDALEDIANQTRCKNNPAALSVSHLVSILEERL</sequence>
<dbReference type="EMBL" id="DSBW01000142">
    <property type="protein sequence ID" value="HED31305.1"/>
    <property type="molecule type" value="Genomic_DNA"/>
</dbReference>
<evidence type="ECO:0000313" key="5">
    <source>
        <dbReference type="EMBL" id="HED31305.1"/>
    </source>
</evidence>
<dbReference type="PANTHER" id="PTHR11496:SF102">
    <property type="entry name" value="ALCOHOL DEHYDROGENASE 4"/>
    <property type="match status" value="1"/>
</dbReference>
<dbReference type="InterPro" id="IPR001670">
    <property type="entry name" value="ADH_Fe/GldA"/>
</dbReference>
<name>A0A831SRY9_PROAE</name>
<dbReference type="Gene3D" id="1.20.1090.10">
    <property type="entry name" value="Dehydroquinate synthase-like - alpha domain"/>
    <property type="match status" value="1"/>
</dbReference>
<feature type="domain" description="Fe-containing alcohol dehydrogenase-like C-terminal" evidence="4">
    <location>
        <begin position="194"/>
        <end position="390"/>
    </location>
</feature>
<dbReference type="InterPro" id="IPR056798">
    <property type="entry name" value="ADH_Fe_C"/>
</dbReference>
<evidence type="ECO:0000259" key="4">
    <source>
        <dbReference type="Pfam" id="PF25137"/>
    </source>
</evidence>
<keyword evidence="2" id="KW-0560">Oxidoreductase</keyword>
<dbReference type="Gene3D" id="3.40.50.1970">
    <property type="match status" value="1"/>
</dbReference>
<comment type="caution">
    <text evidence="5">The sequence shown here is derived from an EMBL/GenBank/DDBJ whole genome shotgun (WGS) entry which is preliminary data.</text>
</comment>
<accession>A0A831SRY9</accession>
<proteinExistence type="inferred from homology"/>
<dbReference type="CDD" id="cd08183">
    <property type="entry name" value="Fe-ADH-like"/>
    <property type="match status" value="1"/>
</dbReference>
<dbReference type="GO" id="GO:0046872">
    <property type="term" value="F:metal ion binding"/>
    <property type="evidence" value="ECO:0007669"/>
    <property type="project" value="InterPro"/>
</dbReference>
<dbReference type="FunFam" id="3.40.50.1970:FF:000003">
    <property type="entry name" value="Alcohol dehydrogenase, iron-containing"/>
    <property type="match status" value="1"/>
</dbReference>
<gene>
    <name evidence="5" type="ORF">ENN50_06435</name>
</gene>
<evidence type="ECO:0000259" key="3">
    <source>
        <dbReference type="Pfam" id="PF00465"/>
    </source>
</evidence>
<evidence type="ECO:0000256" key="2">
    <source>
        <dbReference type="ARBA" id="ARBA00023002"/>
    </source>
</evidence>
<dbReference type="GO" id="GO:0004022">
    <property type="term" value="F:alcohol dehydrogenase (NAD+) activity"/>
    <property type="evidence" value="ECO:0007669"/>
    <property type="project" value="TreeGrafter"/>
</dbReference>
<comment type="similarity">
    <text evidence="1">Belongs to the iron-containing alcohol dehydrogenase family.</text>
</comment>